<organism evidence="7 8">
    <name type="scientific">Rhipicephalus microplus</name>
    <name type="common">Cattle tick</name>
    <name type="synonym">Boophilus microplus</name>
    <dbReference type="NCBI Taxonomy" id="6941"/>
    <lineage>
        <taxon>Eukaryota</taxon>
        <taxon>Metazoa</taxon>
        <taxon>Ecdysozoa</taxon>
        <taxon>Arthropoda</taxon>
        <taxon>Chelicerata</taxon>
        <taxon>Arachnida</taxon>
        <taxon>Acari</taxon>
        <taxon>Parasitiformes</taxon>
        <taxon>Ixodida</taxon>
        <taxon>Ixodoidea</taxon>
        <taxon>Ixodidae</taxon>
        <taxon>Rhipicephalinae</taxon>
        <taxon>Rhipicephalus</taxon>
        <taxon>Boophilus</taxon>
    </lineage>
</organism>
<dbReference type="GO" id="GO:0007605">
    <property type="term" value="P:sensory perception of sound"/>
    <property type="evidence" value="ECO:0007669"/>
    <property type="project" value="UniProtKB-ARBA"/>
</dbReference>
<comment type="similarity">
    <text evidence="2">Belongs to the clarin family.</text>
</comment>
<keyword evidence="8" id="KW-1185">Reference proteome</keyword>
<dbReference type="VEuPathDB" id="VectorBase:LOC119175770"/>
<proteinExistence type="inferred from homology"/>
<evidence type="ECO:0000313" key="7">
    <source>
        <dbReference type="EMBL" id="KAH8019778.1"/>
    </source>
</evidence>
<comment type="caution">
    <text evidence="7">The sequence shown here is derived from an EMBL/GenBank/DDBJ whole genome shotgun (WGS) entry which is preliminary data.</text>
</comment>
<accession>A0A9J6DCR3</accession>
<comment type="subcellular location">
    <subcellularLocation>
        <location evidence="1">Membrane</location>
        <topology evidence="1">Multi-pass membrane protein</topology>
    </subcellularLocation>
</comment>
<protein>
    <submittedName>
        <fullName evidence="7">Uncharacterized protein</fullName>
    </submittedName>
</protein>
<dbReference type="InterPro" id="IPR026748">
    <property type="entry name" value="Clarin"/>
</dbReference>
<feature type="transmembrane region" description="Helical" evidence="6">
    <location>
        <begin position="132"/>
        <end position="156"/>
    </location>
</feature>
<feature type="transmembrane region" description="Helical" evidence="6">
    <location>
        <begin position="182"/>
        <end position="206"/>
    </location>
</feature>
<dbReference type="AlphaFoldDB" id="A0A9J6DCR3"/>
<reference evidence="7" key="1">
    <citation type="journal article" date="2020" name="Cell">
        <title>Large-Scale Comparative Analyses of Tick Genomes Elucidate Their Genetic Diversity and Vector Capacities.</title>
        <authorList>
            <consortium name="Tick Genome and Microbiome Consortium (TIGMIC)"/>
            <person name="Jia N."/>
            <person name="Wang J."/>
            <person name="Shi W."/>
            <person name="Du L."/>
            <person name="Sun Y."/>
            <person name="Zhan W."/>
            <person name="Jiang J.F."/>
            <person name="Wang Q."/>
            <person name="Zhang B."/>
            <person name="Ji P."/>
            <person name="Bell-Sakyi L."/>
            <person name="Cui X.M."/>
            <person name="Yuan T.T."/>
            <person name="Jiang B.G."/>
            <person name="Yang W.F."/>
            <person name="Lam T.T."/>
            <person name="Chang Q.C."/>
            <person name="Ding S.J."/>
            <person name="Wang X.J."/>
            <person name="Zhu J.G."/>
            <person name="Ruan X.D."/>
            <person name="Zhao L."/>
            <person name="Wei J.T."/>
            <person name="Ye R.Z."/>
            <person name="Que T.C."/>
            <person name="Du C.H."/>
            <person name="Zhou Y.H."/>
            <person name="Cheng J.X."/>
            <person name="Dai P.F."/>
            <person name="Guo W.B."/>
            <person name="Han X.H."/>
            <person name="Huang E.J."/>
            <person name="Li L.F."/>
            <person name="Wei W."/>
            <person name="Gao Y.C."/>
            <person name="Liu J.Z."/>
            <person name="Shao H.Z."/>
            <person name="Wang X."/>
            <person name="Wang C.C."/>
            <person name="Yang T.C."/>
            <person name="Huo Q.B."/>
            <person name="Li W."/>
            <person name="Chen H.Y."/>
            <person name="Chen S.E."/>
            <person name="Zhou L.G."/>
            <person name="Ni X.B."/>
            <person name="Tian J.H."/>
            <person name="Sheng Y."/>
            <person name="Liu T."/>
            <person name="Pan Y.S."/>
            <person name="Xia L.Y."/>
            <person name="Li J."/>
            <person name="Zhao F."/>
            <person name="Cao W.C."/>
        </authorList>
    </citation>
    <scope>NUCLEOTIDE SEQUENCE</scope>
    <source>
        <strain evidence="7">Rmic-2018</strain>
    </source>
</reference>
<gene>
    <name evidence="7" type="ORF">HPB51_021867</name>
</gene>
<evidence type="ECO:0000256" key="4">
    <source>
        <dbReference type="ARBA" id="ARBA00022989"/>
    </source>
</evidence>
<dbReference type="Proteomes" id="UP000821866">
    <property type="component" value="Chromosome 8"/>
</dbReference>
<dbReference type="PANTHER" id="PTHR31548:SF1">
    <property type="entry name" value="LD47387P"/>
    <property type="match status" value="1"/>
</dbReference>
<dbReference type="GO" id="GO:0016020">
    <property type="term" value="C:membrane"/>
    <property type="evidence" value="ECO:0007669"/>
    <property type="project" value="UniProtKB-SubCell"/>
</dbReference>
<evidence type="ECO:0000256" key="3">
    <source>
        <dbReference type="ARBA" id="ARBA00022692"/>
    </source>
</evidence>
<evidence type="ECO:0000256" key="1">
    <source>
        <dbReference type="ARBA" id="ARBA00004141"/>
    </source>
</evidence>
<name>A0A9J6DCR3_RHIMP</name>
<reference evidence="7" key="2">
    <citation type="submission" date="2021-09" db="EMBL/GenBank/DDBJ databases">
        <authorList>
            <person name="Jia N."/>
            <person name="Wang J."/>
            <person name="Shi W."/>
            <person name="Du L."/>
            <person name="Sun Y."/>
            <person name="Zhan W."/>
            <person name="Jiang J."/>
            <person name="Wang Q."/>
            <person name="Zhang B."/>
            <person name="Ji P."/>
            <person name="Sakyi L.B."/>
            <person name="Cui X."/>
            <person name="Yuan T."/>
            <person name="Jiang B."/>
            <person name="Yang W."/>
            <person name="Lam T.T.-Y."/>
            <person name="Chang Q."/>
            <person name="Ding S."/>
            <person name="Wang X."/>
            <person name="Zhu J."/>
            <person name="Ruan X."/>
            <person name="Zhao L."/>
            <person name="Wei J."/>
            <person name="Que T."/>
            <person name="Du C."/>
            <person name="Cheng J."/>
            <person name="Dai P."/>
            <person name="Han X."/>
            <person name="Huang E."/>
            <person name="Gao Y."/>
            <person name="Liu J."/>
            <person name="Shao H."/>
            <person name="Ye R."/>
            <person name="Li L."/>
            <person name="Wei W."/>
            <person name="Wang X."/>
            <person name="Wang C."/>
            <person name="Huo Q."/>
            <person name="Li W."/>
            <person name="Guo W."/>
            <person name="Chen H."/>
            <person name="Chen S."/>
            <person name="Zhou L."/>
            <person name="Zhou L."/>
            <person name="Ni X."/>
            <person name="Tian J."/>
            <person name="Zhou Y."/>
            <person name="Sheng Y."/>
            <person name="Liu T."/>
            <person name="Pan Y."/>
            <person name="Xia L."/>
            <person name="Li J."/>
            <person name="Zhao F."/>
            <person name="Cao W."/>
        </authorList>
    </citation>
    <scope>NUCLEOTIDE SEQUENCE</scope>
    <source>
        <strain evidence="7">Rmic-2018</strain>
        <tissue evidence="7">Larvae</tissue>
    </source>
</reference>
<keyword evidence="5 6" id="KW-0472">Membrane</keyword>
<dbReference type="Pfam" id="PF25807">
    <property type="entry name" value="Clarin-2"/>
    <property type="match status" value="1"/>
</dbReference>
<evidence type="ECO:0000313" key="8">
    <source>
        <dbReference type="Proteomes" id="UP000821866"/>
    </source>
</evidence>
<evidence type="ECO:0000256" key="6">
    <source>
        <dbReference type="SAM" id="Phobius"/>
    </source>
</evidence>
<dbReference type="EMBL" id="JABSTU010000010">
    <property type="protein sequence ID" value="KAH8019778.1"/>
    <property type="molecule type" value="Genomic_DNA"/>
</dbReference>
<evidence type="ECO:0000256" key="5">
    <source>
        <dbReference type="ARBA" id="ARBA00023136"/>
    </source>
</evidence>
<evidence type="ECO:0000256" key="2">
    <source>
        <dbReference type="ARBA" id="ARBA00005787"/>
    </source>
</evidence>
<keyword evidence="4 6" id="KW-1133">Transmembrane helix</keyword>
<dbReference type="PANTHER" id="PTHR31548">
    <property type="entry name" value="CLARIN"/>
    <property type="match status" value="1"/>
</dbReference>
<keyword evidence="3 6" id="KW-0812">Transmembrane</keyword>
<dbReference type="Gene3D" id="1.20.140.150">
    <property type="match status" value="1"/>
</dbReference>
<sequence length="229" mass="26301">MGARYVLGNKSHNFSMTRCKQALGWEQLITRRAKQRLKLFHDVYLSRTCIPRDSYIFPPHYVSGRVDHIYKVREYRFKEELQKNPTLMIFGLWLVTVLGISLAVVFGLVSCIFAIVNSVMTPVEAITGRAGLYLWNIVGGLFCLVAIISWMVQFFLKLSHNVMTQDEQNDKWTSDGRASLGYSFYFLVVTLVLFSLNVCILVVASLQPWGWKKPKHITPKNPEGVIMLY</sequence>
<feature type="transmembrane region" description="Helical" evidence="6">
    <location>
        <begin position="87"/>
        <end position="120"/>
    </location>
</feature>